<name>M2WYM6_GALSU</name>
<keyword evidence="1" id="KW-1133">Transmembrane helix</keyword>
<reference evidence="3" key="1">
    <citation type="journal article" date="2013" name="Science">
        <title>Gene transfer from bacteria and archaea facilitated evolution of an extremophilic eukaryote.</title>
        <authorList>
            <person name="Schonknecht G."/>
            <person name="Chen W.H."/>
            <person name="Ternes C.M."/>
            <person name="Barbier G.G."/>
            <person name="Shrestha R.P."/>
            <person name="Stanke M."/>
            <person name="Brautigam A."/>
            <person name="Baker B.J."/>
            <person name="Banfield J.F."/>
            <person name="Garavito R.M."/>
            <person name="Carr K."/>
            <person name="Wilkerson C."/>
            <person name="Rensing S.A."/>
            <person name="Gagneul D."/>
            <person name="Dickenson N.E."/>
            <person name="Oesterhelt C."/>
            <person name="Lercher M.J."/>
            <person name="Weber A.P."/>
        </authorList>
    </citation>
    <scope>NUCLEOTIDE SEQUENCE [LARGE SCALE GENOMIC DNA]</scope>
    <source>
        <strain evidence="3">074W</strain>
    </source>
</reference>
<evidence type="ECO:0000313" key="3">
    <source>
        <dbReference type="Proteomes" id="UP000030680"/>
    </source>
</evidence>
<accession>M2WYM6</accession>
<gene>
    <name evidence="2" type="ORF">Gasu_33580</name>
</gene>
<dbReference type="GeneID" id="17087973"/>
<proteinExistence type="predicted"/>
<evidence type="ECO:0000256" key="1">
    <source>
        <dbReference type="SAM" id="Phobius"/>
    </source>
</evidence>
<dbReference type="Proteomes" id="UP000030680">
    <property type="component" value="Unassembled WGS sequence"/>
</dbReference>
<organism evidence="2 3">
    <name type="scientific">Galdieria sulphuraria</name>
    <name type="common">Red alga</name>
    <dbReference type="NCBI Taxonomy" id="130081"/>
    <lineage>
        <taxon>Eukaryota</taxon>
        <taxon>Rhodophyta</taxon>
        <taxon>Bangiophyceae</taxon>
        <taxon>Galdieriales</taxon>
        <taxon>Galdieriaceae</taxon>
        <taxon>Galdieria</taxon>
    </lineage>
</organism>
<protein>
    <recommendedName>
        <fullName evidence="4">Fucosyltransferase</fullName>
    </recommendedName>
</protein>
<dbReference type="EMBL" id="KB454511">
    <property type="protein sequence ID" value="EME29155.1"/>
    <property type="molecule type" value="Genomic_DNA"/>
</dbReference>
<keyword evidence="3" id="KW-1185">Reference proteome</keyword>
<feature type="transmembrane region" description="Helical" evidence="1">
    <location>
        <begin position="57"/>
        <end position="83"/>
    </location>
</feature>
<dbReference type="OrthoDB" id="428346at2759"/>
<evidence type="ECO:0000313" key="2">
    <source>
        <dbReference type="EMBL" id="EME29155.1"/>
    </source>
</evidence>
<evidence type="ECO:0008006" key="4">
    <source>
        <dbReference type="Google" id="ProtNLM"/>
    </source>
</evidence>
<keyword evidence="1" id="KW-0472">Membrane</keyword>
<keyword evidence="1" id="KW-0812">Transmembrane</keyword>
<dbReference type="Gramene" id="EME29155">
    <property type="protein sequence ID" value="EME29155"/>
    <property type="gene ID" value="Gasu_33580"/>
</dbReference>
<dbReference type="RefSeq" id="XP_005705675.1">
    <property type="nucleotide sequence ID" value="XM_005705618.1"/>
</dbReference>
<dbReference type="AlphaFoldDB" id="M2WYM6"/>
<dbReference type="KEGG" id="gsl:Gasu_33580"/>
<sequence>MICVLAVYSHDNLALKHHLSHRFTEEPNEVLDCFGKKNVNFNDNEILNFRRHMICKAFLKTLLVLCWHVTTLILFNCTASYFLGFPQVWQQVLHADVQNHLLETTEQLRSLCSSTEENSGALLEVALTRQQELAQQALRRNLSIPLLIYTQSSSGWGNNILGLISTLLLAMVTKRALFVHFHPVKLENIIQDKWGVFPDLSLLATSRNMSLEKLMKNQVYSIHASEHDQIWLPFTKQMERAYLNILRFHTDSISFSNVVLQSNQFFAPLLYIRKDYNYQLCRILGRFISKILQNSANFRPQTGNRPFYSIANKVLQFTPEIKRAALVFMQEMQFHKKLVIGKGISSISAISYPCKACKLG</sequence>